<dbReference type="InterPro" id="IPR029058">
    <property type="entry name" value="AB_hydrolase_fold"/>
</dbReference>
<dbReference type="InterPro" id="IPR051167">
    <property type="entry name" value="Prolyl_oligopep/macrocyclase"/>
</dbReference>
<evidence type="ECO:0000256" key="4">
    <source>
        <dbReference type="SAM" id="MobiDB-lite"/>
    </source>
</evidence>
<dbReference type="PANTHER" id="PTHR42881">
    <property type="entry name" value="PROLYL ENDOPEPTIDASE"/>
    <property type="match status" value="1"/>
</dbReference>
<name>A0A5Q4ZHK9_9BURK</name>
<dbReference type="GO" id="GO:0070012">
    <property type="term" value="F:oligopeptidase activity"/>
    <property type="evidence" value="ECO:0007669"/>
    <property type="project" value="TreeGrafter"/>
</dbReference>
<proteinExistence type="predicted"/>
<dbReference type="InterPro" id="IPR023302">
    <property type="entry name" value="Pept_S9A_N"/>
</dbReference>
<dbReference type="SUPFAM" id="SSF50993">
    <property type="entry name" value="Peptidase/esterase 'gauge' domain"/>
    <property type="match status" value="1"/>
</dbReference>
<sequence length="716" mass="79513">MPTSFSWPLSPDTFLALEALDDPVVLEWVERQNARTLAAWGSGPRFNALKDRLASVCLPRDPPVIPARWRDWAHDIWQDEHNPKGIWRRTSWASWRAGQAEWQTLIDFDALGEDEQTQWVCADQQILYPDGDRALISLSSGGSDAVIVREFDLETRRFVDDGFVLPEPGKHSIFWIDRDTVYLGWDNGGLSLTRSGYPREVRRWTRGTPITDAPVVFRAEFDDVSVGADYDPIERRHALFVSVDSFDSDTYYLDEARQWQRFDVPAHVAVGVWDGWLLFQPRLPWDCDEVTYAGGALLAIREAAFLRGERDCVPLFVPTPTTSGCGYSFTRHLLIVSYLDDVQQRTILWQAKQSGDGIWQWDSREFPLPENAQIGVSPIEPTMDDEAYVGVEDYLQPGGCWIVDLMQDDLSQWELIDQFPASFDATRFAVTRAHAISADGTRVPYTLIGPREPGQQTRPCLLNGYGGFSIALTPGYMSGIGVGWLERGSVYVVANIRGGGEFGPAWHTAAMGPNRQRAFDDFIAVAQALIDTGVTTPAQLGIRGGSNGGLLVAACMVQRPELFGAVVSQVPLLDMSRYHFLHAGASWLEEYGDPDVPEQARVLAAYSPYHQLSAERTYPPVLFTTCTGDDRVHPGHARKMTARMQALGAGNVWYFEDKEGGHGAADGLHMAAQDALVLEFLWSCLGDSEQRNGSACEVQPAGRQPSCATTGAWSDG</sequence>
<feature type="domain" description="Peptidase S9 prolyl oligopeptidase catalytic" evidence="5">
    <location>
        <begin position="484"/>
        <end position="687"/>
    </location>
</feature>
<evidence type="ECO:0000256" key="3">
    <source>
        <dbReference type="ARBA" id="ARBA00022825"/>
    </source>
</evidence>
<dbReference type="Proteomes" id="UP000325811">
    <property type="component" value="Chromosome I"/>
</dbReference>
<organism evidence="7 8">
    <name type="scientific">Paraburkholderia dioscoreae</name>
    <dbReference type="NCBI Taxonomy" id="2604047"/>
    <lineage>
        <taxon>Bacteria</taxon>
        <taxon>Pseudomonadati</taxon>
        <taxon>Pseudomonadota</taxon>
        <taxon>Betaproteobacteria</taxon>
        <taxon>Burkholderiales</taxon>
        <taxon>Burkholderiaceae</taxon>
        <taxon>Paraburkholderia</taxon>
    </lineage>
</organism>
<dbReference type="InterPro" id="IPR001375">
    <property type="entry name" value="Peptidase_S9_cat"/>
</dbReference>
<dbReference type="EMBL" id="LR699553">
    <property type="protein sequence ID" value="VVD29354.1"/>
    <property type="molecule type" value="Genomic_DNA"/>
</dbReference>
<dbReference type="Pfam" id="PF02897">
    <property type="entry name" value="Peptidase_S9_N"/>
    <property type="match status" value="1"/>
</dbReference>
<dbReference type="GO" id="GO:0004252">
    <property type="term" value="F:serine-type endopeptidase activity"/>
    <property type="evidence" value="ECO:0007669"/>
    <property type="project" value="InterPro"/>
</dbReference>
<evidence type="ECO:0000259" key="6">
    <source>
        <dbReference type="Pfam" id="PF02897"/>
    </source>
</evidence>
<gene>
    <name evidence="7" type="ORF">PDMSB3_2898</name>
</gene>
<reference evidence="7 8" key="1">
    <citation type="submission" date="2019-08" db="EMBL/GenBank/DDBJ databases">
        <authorList>
            <person name="Herpell B J."/>
        </authorList>
    </citation>
    <scope>NUCLEOTIDE SEQUENCE [LARGE SCALE GENOMIC DNA]</scope>
    <source>
        <strain evidence="8">Msb3</strain>
    </source>
</reference>
<evidence type="ECO:0000313" key="8">
    <source>
        <dbReference type="Proteomes" id="UP000325811"/>
    </source>
</evidence>
<keyword evidence="8" id="KW-1185">Reference proteome</keyword>
<keyword evidence="2" id="KW-0378">Hydrolase</keyword>
<feature type="compositionally biased region" description="Polar residues" evidence="4">
    <location>
        <begin position="706"/>
        <end position="716"/>
    </location>
</feature>
<evidence type="ECO:0000256" key="2">
    <source>
        <dbReference type="ARBA" id="ARBA00022801"/>
    </source>
</evidence>
<dbReference type="SUPFAM" id="SSF53474">
    <property type="entry name" value="alpha/beta-Hydrolases"/>
    <property type="match status" value="1"/>
</dbReference>
<dbReference type="PANTHER" id="PTHR42881:SF13">
    <property type="entry name" value="PROLYL ENDOPEPTIDASE"/>
    <property type="match status" value="1"/>
</dbReference>
<protein>
    <submittedName>
        <fullName evidence="7">Serine protease, S9A family peptidase</fullName>
    </submittedName>
</protein>
<dbReference type="Gene3D" id="2.130.10.120">
    <property type="entry name" value="Prolyl oligopeptidase, N-terminal domain"/>
    <property type="match status" value="1"/>
</dbReference>
<feature type="region of interest" description="Disordered" evidence="4">
    <location>
        <begin position="693"/>
        <end position="716"/>
    </location>
</feature>
<dbReference type="RefSeq" id="WP_007181256.1">
    <property type="nucleotide sequence ID" value="NZ_LR699553.1"/>
</dbReference>
<feature type="domain" description="Peptidase S9A N-terminal" evidence="6">
    <location>
        <begin position="17"/>
        <end position="255"/>
    </location>
</feature>
<dbReference type="KEGG" id="pdio:PDMSB3_2898"/>
<keyword evidence="1 7" id="KW-0645">Protease</keyword>
<dbReference type="GO" id="GO:0006508">
    <property type="term" value="P:proteolysis"/>
    <property type="evidence" value="ECO:0007669"/>
    <property type="project" value="UniProtKB-KW"/>
</dbReference>
<dbReference type="Gene3D" id="3.40.50.1820">
    <property type="entry name" value="alpha/beta hydrolase"/>
    <property type="match status" value="1"/>
</dbReference>
<dbReference type="AlphaFoldDB" id="A0A5Q4ZHK9"/>
<accession>A0A5Q4ZHK9</accession>
<evidence type="ECO:0000313" key="7">
    <source>
        <dbReference type="EMBL" id="VVD29354.1"/>
    </source>
</evidence>
<dbReference type="InterPro" id="IPR002470">
    <property type="entry name" value="Peptidase_S9A"/>
</dbReference>
<dbReference type="GO" id="GO:0005829">
    <property type="term" value="C:cytosol"/>
    <property type="evidence" value="ECO:0007669"/>
    <property type="project" value="TreeGrafter"/>
</dbReference>
<dbReference type="Pfam" id="PF00326">
    <property type="entry name" value="Peptidase_S9"/>
    <property type="match status" value="1"/>
</dbReference>
<dbReference type="PRINTS" id="PR00862">
    <property type="entry name" value="PROLIGOPTASE"/>
</dbReference>
<evidence type="ECO:0000259" key="5">
    <source>
        <dbReference type="Pfam" id="PF00326"/>
    </source>
</evidence>
<evidence type="ECO:0000256" key="1">
    <source>
        <dbReference type="ARBA" id="ARBA00022670"/>
    </source>
</evidence>
<keyword evidence="3" id="KW-0720">Serine protease</keyword>